<dbReference type="Proteomes" id="UP000240493">
    <property type="component" value="Unassembled WGS sequence"/>
</dbReference>
<gene>
    <name evidence="1" type="ORF">M441DRAFT_42611</name>
</gene>
<dbReference type="EMBL" id="KZ679256">
    <property type="protein sequence ID" value="PTB46865.1"/>
    <property type="molecule type" value="Genomic_DNA"/>
</dbReference>
<organism evidence="1 2">
    <name type="scientific">Trichoderma asperellum (strain ATCC 204424 / CBS 433.97 / NBRC 101777)</name>
    <dbReference type="NCBI Taxonomy" id="1042311"/>
    <lineage>
        <taxon>Eukaryota</taxon>
        <taxon>Fungi</taxon>
        <taxon>Dikarya</taxon>
        <taxon>Ascomycota</taxon>
        <taxon>Pezizomycotina</taxon>
        <taxon>Sordariomycetes</taxon>
        <taxon>Hypocreomycetidae</taxon>
        <taxon>Hypocreales</taxon>
        <taxon>Hypocreaceae</taxon>
        <taxon>Trichoderma</taxon>
    </lineage>
</organism>
<evidence type="ECO:0000313" key="1">
    <source>
        <dbReference type="EMBL" id="PTB46865.1"/>
    </source>
</evidence>
<protein>
    <submittedName>
        <fullName evidence="1">Uncharacterized protein</fullName>
    </submittedName>
</protein>
<evidence type="ECO:0000313" key="2">
    <source>
        <dbReference type="Proteomes" id="UP000240493"/>
    </source>
</evidence>
<keyword evidence="2" id="KW-1185">Reference proteome</keyword>
<accession>A0A2T3ZPZ1</accession>
<sequence>MTSPLVLMAGCNRRRWKGTEGQKCVIWPVILTYLSNSPAEKKDSVPRKATEKGQWGEEEICGLRRKSCITVAGWMFDDEQEIEKNSGLQSIIFKEEKKKRLGQGKAAFWGLDVVKGQMLKRRLEDLKGGCRGPPRLRAPHGIVSKKVDGVAVPDNAKRATYSFYQAAKRLAAGTTEYLVVTVQSTEHRRGLGALTPQNRAAQDRIAVRTRLKSMEIDC</sequence>
<dbReference type="AlphaFoldDB" id="A0A2T3ZPZ1"/>
<name>A0A2T3ZPZ1_TRIA4</name>
<reference evidence="1 2" key="1">
    <citation type="submission" date="2016-07" db="EMBL/GenBank/DDBJ databases">
        <title>Multiple horizontal gene transfer events from other fungi enriched the ability of initially mycotrophic Trichoderma (Ascomycota) to feed on dead plant biomass.</title>
        <authorList>
            <consortium name="DOE Joint Genome Institute"/>
            <person name="Aerts A."/>
            <person name="Atanasova L."/>
            <person name="Chenthamara K."/>
            <person name="Zhang J."/>
            <person name="Grujic M."/>
            <person name="Henrissat B."/>
            <person name="Kuo A."/>
            <person name="Salamov A."/>
            <person name="Lipzen A."/>
            <person name="Labutti K."/>
            <person name="Barry K."/>
            <person name="Miao Y."/>
            <person name="Rahimi M.J."/>
            <person name="Shen Q."/>
            <person name="Grigoriev I.V."/>
            <person name="Kubicek C.P."/>
            <person name="Druzhinina I.S."/>
        </authorList>
    </citation>
    <scope>NUCLEOTIDE SEQUENCE [LARGE SCALE GENOMIC DNA]</scope>
    <source>
        <strain evidence="1 2">CBS 433.97</strain>
    </source>
</reference>
<proteinExistence type="predicted"/>